<sequence>MELSEQDRARISSAIHASEARTTGEIVCVLARTSSSEAVGVPVMLAAVIALALPWMLMSFTAAPLQLILSLQVLAFFGSLAVFCLPRVRVALLPRAARRALAHRAAMEQFVGRGIARTRERTGILIFVSLAERYARIIADEGIASRVPREEWQGAIDILRGHMREGHIADGFVTAIDRCSAVLAAHFPLVEGERSELPNRIYLI</sequence>
<protein>
    <submittedName>
        <fullName evidence="3">TPM domain-containing protein</fullName>
    </submittedName>
</protein>
<keyword evidence="1" id="KW-1133">Transmembrane helix</keyword>
<feature type="transmembrane region" description="Helical" evidence="1">
    <location>
        <begin position="63"/>
        <end position="85"/>
    </location>
</feature>
<feature type="transmembrane region" description="Helical" evidence="1">
    <location>
        <begin position="39"/>
        <end position="57"/>
    </location>
</feature>
<evidence type="ECO:0000256" key="1">
    <source>
        <dbReference type="SAM" id="Phobius"/>
    </source>
</evidence>
<keyword evidence="1" id="KW-0812">Transmembrane</keyword>
<dbReference type="PANTHER" id="PTHR30373:SF8">
    <property type="entry name" value="BLL7265 PROTEIN"/>
    <property type="match status" value="1"/>
</dbReference>
<evidence type="ECO:0000313" key="4">
    <source>
        <dbReference type="Proteomes" id="UP000727907"/>
    </source>
</evidence>
<evidence type="ECO:0000259" key="2">
    <source>
        <dbReference type="Pfam" id="PF04536"/>
    </source>
</evidence>
<accession>A0ABS6ICY3</accession>
<dbReference type="Pfam" id="PF04536">
    <property type="entry name" value="TPM_phosphatase"/>
    <property type="match status" value="1"/>
</dbReference>
<dbReference type="InterPro" id="IPR007621">
    <property type="entry name" value="TPM_dom"/>
</dbReference>
<dbReference type="EMBL" id="JAHOPB010000001">
    <property type="protein sequence ID" value="MBU8872469.1"/>
    <property type="molecule type" value="Genomic_DNA"/>
</dbReference>
<comment type="caution">
    <text evidence="3">The sequence shown here is derived from an EMBL/GenBank/DDBJ whole genome shotgun (WGS) entry which is preliminary data.</text>
</comment>
<gene>
    <name evidence="3" type="ORF">KQ910_01785</name>
</gene>
<organism evidence="3 4">
    <name type="scientific">Reyranella humidisoli</name>
    <dbReference type="NCBI Taxonomy" id="2849149"/>
    <lineage>
        <taxon>Bacteria</taxon>
        <taxon>Pseudomonadati</taxon>
        <taxon>Pseudomonadota</taxon>
        <taxon>Alphaproteobacteria</taxon>
        <taxon>Hyphomicrobiales</taxon>
        <taxon>Reyranellaceae</taxon>
        <taxon>Reyranella</taxon>
    </lineage>
</organism>
<keyword evidence="1" id="KW-0472">Membrane</keyword>
<keyword evidence="4" id="KW-1185">Reference proteome</keyword>
<dbReference type="RefSeq" id="WP_216956542.1">
    <property type="nucleotide sequence ID" value="NZ_JAHOPB010000001.1"/>
</dbReference>
<evidence type="ECO:0000313" key="3">
    <source>
        <dbReference type="EMBL" id="MBU8872469.1"/>
    </source>
</evidence>
<feature type="domain" description="TPM" evidence="2">
    <location>
        <begin position="88"/>
        <end position="181"/>
    </location>
</feature>
<proteinExistence type="predicted"/>
<name>A0ABS6ICY3_9HYPH</name>
<reference evidence="3 4" key="1">
    <citation type="submission" date="2021-06" db="EMBL/GenBank/DDBJ databases">
        <authorList>
            <person name="Lee D.H."/>
        </authorList>
    </citation>
    <scope>NUCLEOTIDE SEQUENCE [LARGE SCALE GENOMIC DNA]</scope>
    <source>
        <strain evidence="3 4">MMS21-HV4-11</strain>
    </source>
</reference>
<dbReference type="PANTHER" id="PTHR30373">
    <property type="entry name" value="UPF0603 PROTEIN YGCG"/>
    <property type="match status" value="1"/>
</dbReference>
<dbReference type="Proteomes" id="UP000727907">
    <property type="component" value="Unassembled WGS sequence"/>
</dbReference>